<dbReference type="GO" id="GO:0016020">
    <property type="term" value="C:membrane"/>
    <property type="evidence" value="ECO:0007669"/>
    <property type="project" value="UniProtKB-SubCell"/>
</dbReference>
<evidence type="ECO:0000256" key="5">
    <source>
        <dbReference type="ARBA" id="ARBA00022989"/>
    </source>
</evidence>
<keyword evidence="5 10" id="KW-1133">Transmembrane helix</keyword>
<dbReference type="GO" id="GO:0004497">
    <property type="term" value="F:monooxygenase activity"/>
    <property type="evidence" value="ECO:0007669"/>
    <property type="project" value="UniProtKB-ARBA"/>
</dbReference>
<keyword evidence="6" id="KW-0408">Iron</keyword>
<dbReference type="OrthoDB" id="25106at2"/>
<evidence type="ECO:0000256" key="9">
    <source>
        <dbReference type="ARBA" id="ARBA00023157"/>
    </source>
</evidence>
<evidence type="ECO:0000313" key="13">
    <source>
        <dbReference type="Proteomes" id="UP000199623"/>
    </source>
</evidence>
<evidence type="ECO:0000256" key="10">
    <source>
        <dbReference type="SAM" id="Phobius"/>
    </source>
</evidence>
<dbReference type="InterPro" id="IPR036922">
    <property type="entry name" value="Rieske_2Fe-2S_sf"/>
</dbReference>
<keyword evidence="4" id="KW-0479">Metal-binding</keyword>
<comment type="subcellular location">
    <subcellularLocation>
        <location evidence="1">Membrane</location>
        <topology evidence="1">Multi-pass membrane protein</topology>
    </subcellularLocation>
</comment>
<feature type="domain" description="Rieske" evidence="11">
    <location>
        <begin position="223"/>
        <end position="316"/>
    </location>
</feature>
<dbReference type="CDD" id="cd03467">
    <property type="entry name" value="Rieske"/>
    <property type="match status" value="1"/>
</dbReference>
<keyword evidence="2 10" id="KW-0812">Transmembrane</keyword>
<dbReference type="PRINTS" id="PR00162">
    <property type="entry name" value="RIESKE"/>
</dbReference>
<keyword evidence="7" id="KW-0411">Iron-sulfur</keyword>
<keyword evidence="9" id="KW-1015">Disulfide bond</keyword>
<dbReference type="Pfam" id="PF00355">
    <property type="entry name" value="Rieske"/>
    <property type="match status" value="1"/>
</dbReference>
<protein>
    <submittedName>
        <fullName evidence="12">Thiosulfate dehydrogenase [quinone] large subunit</fullName>
    </submittedName>
</protein>
<gene>
    <name evidence="12" type="ORF">SAMN05216553_108389</name>
</gene>
<dbReference type="PANTHER" id="PTHR39157">
    <property type="entry name" value="INTEGRAL MEMBRANE PROTEIN-RELATED"/>
    <property type="match status" value="1"/>
</dbReference>
<organism evidence="12 13">
    <name type="scientific">Lentzea fradiae</name>
    <dbReference type="NCBI Taxonomy" id="200378"/>
    <lineage>
        <taxon>Bacteria</taxon>
        <taxon>Bacillati</taxon>
        <taxon>Actinomycetota</taxon>
        <taxon>Actinomycetes</taxon>
        <taxon>Pseudonocardiales</taxon>
        <taxon>Pseudonocardiaceae</taxon>
        <taxon>Lentzea</taxon>
    </lineage>
</organism>
<dbReference type="InterPro" id="IPR032808">
    <property type="entry name" value="DoxX"/>
</dbReference>
<dbReference type="PROSITE" id="PS51296">
    <property type="entry name" value="RIESKE"/>
    <property type="match status" value="1"/>
</dbReference>
<evidence type="ECO:0000259" key="11">
    <source>
        <dbReference type="PROSITE" id="PS51296"/>
    </source>
</evidence>
<proteinExistence type="predicted"/>
<dbReference type="STRING" id="200378.SAMN05216553_108389"/>
<dbReference type="GO" id="GO:0016705">
    <property type="term" value="F:oxidoreductase activity, acting on paired donors, with incorporation or reduction of molecular oxygen"/>
    <property type="evidence" value="ECO:0007669"/>
    <property type="project" value="UniProtKB-ARBA"/>
</dbReference>
<reference evidence="13" key="1">
    <citation type="submission" date="2016-10" db="EMBL/GenBank/DDBJ databases">
        <authorList>
            <person name="Varghese N."/>
            <person name="Submissions S."/>
        </authorList>
    </citation>
    <scope>NUCLEOTIDE SEQUENCE [LARGE SCALE GENOMIC DNA]</scope>
    <source>
        <strain evidence="13">CGMCC 4.3506</strain>
    </source>
</reference>
<dbReference type="Proteomes" id="UP000199623">
    <property type="component" value="Unassembled WGS sequence"/>
</dbReference>
<feature type="transmembrane region" description="Helical" evidence="10">
    <location>
        <begin position="101"/>
        <end position="123"/>
    </location>
</feature>
<keyword evidence="8 10" id="KW-0472">Membrane</keyword>
<evidence type="ECO:0000256" key="1">
    <source>
        <dbReference type="ARBA" id="ARBA00004141"/>
    </source>
</evidence>
<dbReference type="AlphaFoldDB" id="A0A1G7USR3"/>
<dbReference type="GO" id="GO:0051537">
    <property type="term" value="F:2 iron, 2 sulfur cluster binding"/>
    <property type="evidence" value="ECO:0007669"/>
    <property type="project" value="UniProtKB-KW"/>
</dbReference>
<feature type="transmembrane region" description="Helical" evidence="10">
    <location>
        <begin position="74"/>
        <end position="94"/>
    </location>
</feature>
<evidence type="ECO:0000256" key="8">
    <source>
        <dbReference type="ARBA" id="ARBA00023136"/>
    </source>
</evidence>
<evidence type="ECO:0000256" key="2">
    <source>
        <dbReference type="ARBA" id="ARBA00022692"/>
    </source>
</evidence>
<evidence type="ECO:0000256" key="7">
    <source>
        <dbReference type="ARBA" id="ARBA00023014"/>
    </source>
</evidence>
<feature type="transmembrane region" description="Helical" evidence="10">
    <location>
        <begin position="12"/>
        <end position="33"/>
    </location>
</feature>
<name>A0A1G7USR3_9PSEU</name>
<dbReference type="GO" id="GO:0046872">
    <property type="term" value="F:metal ion binding"/>
    <property type="evidence" value="ECO:0007669"/>
    <property type="project" value="UniProtKB-KW"/>
</dbReference>
<dbReference type="InterPro" id="IPR017941">
    <property type="entry name" value="Rieske_2Fe-2S"/>
</dbReference>
<keyword evidence="3" id="KW-0001">2Fe-2S</keyword>
<accession>A0A1G7USR3</accession>
<evidence type="ECO:0000256" key="4">
    <source>
        <dbReference type="ARBA" id="ARBA00022723"/>
    </source>
</evidence>
<dbReference type="PANTHER" id="PTHR39157:SF1">
    <property type="entry name" value="DOXX FAMILY PROTEIN"/>
    <property type="match status" value="1"/>
</dbReference>
<evidence type="ECO:0000256" key="6">
    <source>
        <dbReference type="ARBA" id="ARBA00023004"/>
    </source>
</evidence>
<evidence type="ECO:0000313" key="12">
    <source>
        <dbReference type="EMBL" id="SDG50526.1"/>
    </source>
</evidence>
<feature type="transmembrane region" description="Helical" evidence="10">
    <location>
        <begin position="129"/>
        <end position="153"/>
    </location>
</feature>
<dbReference type="InterPro" id="IPR005805">
    <property type="entry name" value="Rieske_Fe-S_prot_C"/>
</dbReference>
<dbReference type="SUPFAM" id="SSF50022">
    <property type="entry name" value="ISP domain"/>
    <property type="match status" value="1"/>
</dbReference>
<sequence>MTRLRLDSPRRSPVWMLLPLRAFLGGTFLYAGLSKLFDTHYLDDASPLGVQAQMVNAAASSPIGPLVSLAADQATAAGLAIAFGEVAAGLATLLGLFTRLAALGGVLLSLGFFLTVSWTTWPYYLGADIVFAVAWTPLLIAGDAGVLSLTAWLRRKVRHGLGLPTHPTPEEREAVQEDVERRTVLRGGLIAGAVTAAGVTAGSALALARRPASSSAAPVSRGPVIAAVDDVAVGSSKSFTTPDGTPAYLLRPAPDTFLAFNATCRHQGCPVSYVGPGFRCPCHGATYDEHGQVTGGPAPAPLVKIPVAVVEGQVVLAEPAG</sequence>
<dbReference type="Pfam" id="PF07681">
    <property type="entry name" value="DoxX"/>
    <property type="match status" value="1"/>
</dbReference>
<dbReference type="Gene3D" id="2.102.10.10">
    <property type="entry name" value="Rieske [2Fe-2S] iron-sulphur domain"/>
    <property type="match status" value="1"/>
</dbReference>
<keyword evidence="13" id="KW-1185">Reference proteome</keyword>
<evidence type="ECO:0000256" key="3">
    <source>
        <dbReference type="ARBA" id="ARBA00022714"/>
    </source>
</evidence>
<dbReference type="EMBL" id="FNCC01000008">
    <property type="protein sequence ID" value="SDG50526.1"/>
    <property type="molecule type" value="Genomic_DNA"/>
</dbReference>